<dbReference type="EMBL" id="JAYWVC010000251">
    <property type="protein sequence ID" value="MED7827611.1"/>
    <property type="molecule type" value="Genomic_DNA"/>
</dbReference>
<evidence type="ECO:0000256" key="1">
    <source>
        <dbReference type="SAM" id="Coils"/>
    </source>
</evidence>
<keyword evidence="1" id="KW-0175">Coiled coil</keyword>
<evidence type="ECO:0000313" key="3">
    <source>
        <dbReference type="Proteomes" id="UP001333996"/>
    </source>
</evidence>
<evidence type="ECO:0000313" key="2">
    <source>
        <dbReference type="EMBL" id="MED7827611.1"/>
    </source>
</evidence>
<comment type="caution">
    <text evidence="2">The sequence shown here is derived from an EMBL/GenBank/DDBJ whole genome shotgun (WGS) entry which is preliminary data.</text>
</comment>
<dbReference type="RefSeq" id="WP_329511986.1">
    <property type="nucleotide sequence ID" value="NZ_BAAAYZ010000051.1"/>
</dbReference>
<reference evidence="2" key="1">
    <citation type="submission" date="2024-01" db="EMBL/GenBank/DDBJ databases">
        <title>First draft genome sequence data of TA4-1, the type strain of Gram-positive actinobacterium Streptomyces chiangmaiensis.</title>
        <authorList>
            <person name="Yasawong M."/>
            <person name="Nantapong N."/>
        </authorList>
    </citation>
    <scope>NUCLEOTIDE SEQUENCE</scope>
    <source>
        <strain evidence="2">TA4-1</strain>
    </source>
</reference>
<accession>A0ABU7FUJ2</accession>
<gene>
    <name evidence="2" type="ORF">VXC91_38415</name>
</gene>
<feature type="coiled-coil region" evidence="1">
    <location>
        <begin position="70"/>
        <end position="151"/>
    </location>
</feature>
<protein>
    <submittedName>
        <fullName evidence="2">Uncharacterized protein</fullName>
    </submittedName>
</protein>
<sequence length="162" mass="18193">MDVLAGMRKRRQVLSDAEITRRARVNPQYLQRHRDLKAEAEAVRAHLAKDAPKAAAAAAARKEATLEVENRMLLEQNATLRRTLEAVQSKLRELRAQELGAQTRDGLDARSLRDTEMDELRKQRDAALAASRQAEADLQALRNVNQRLLVENSRLLAAAPPE</sequence>
<proteinExistence type="predicted"/>
<keyword evidence="3" id="KW-1185">Reference proteome</keyword>
<dbReference type="Proteomes" id="UP001333996">
    <property type="component" value="Unassembled WGS sequence"/>
</dbReference>
<name>A0ABU7FUJ2_9ACTN</name>
<organism evidence="2 3">
    <name type="scientific">Streptomyces chiangmaiensis</name>
    <dbReference type="NCBI Taxonomy" id="766497"/>
    <lineage>
        <taxon>Bacteria</taxon>
        <taxon>Bacillati</taxon>
        <taxon>Actinomycetota</taxon>
        <taxon>Actinomycetes</taxon>
        <taxon>Kitasatosporales</taxon>
        <taxon>Streptomycetaceae</taxon>
        <taxon>Streptomyces</taxon>
    </lineage>
</organism>